<reference evidence="3" key="2">
    <citation type="submission" date="2015-06" db="UniProtKB">
        <authorList>
            <consortium name="EnsemblMetazoa"/>
        </authorList>
    </citation>
    <scope>IDENTIFICATION</scope>
</reference>
<dbReference type="Gene3D" id="3.40.30.10">
    <property type="entry name" value="Glutaredoxin"/>
    <property type="match status" value="1"/>
</dbReference>
<gene>
    <name evidence="3" type="primary">107367497</name>
</gene>
<dbReference type="KEGG" id="tut:107367497"/>
<dbReference type="OrthoDB" id="2121326at2759"/>
<protein>
    <recommendedName>
        <fullName evidence="2">Thioredoxin domain-containing protein</fullName>
    </recommendedName>
</protein>
<dbReference type="AlphaFoldDB" id="T1KUN8"/>
<evidence type="ECO:0000313" key="4">
    <source>
        <dbReference type="Proteomes" id="UP000015104"/>
    </source>
</evidence>
<dbReference type="Pfam" id="PF00085">
    <property type="entry name" value="Thioredoxin"/>
    <property type="match status" value="1"/>
</dbReference>
<evidence type="ECO:0000259" key="2">
    <source>
        <dbReference type="PROSITE" id="PS51352"/>
    </source>
</evidence>
<dbReference type="PANTHER" id="PTHR46115">
    <property type="entry name" value="THIOREDOXIN-LIKE PROTEIN 1"/>
    <property type="match status" value="1"/>
</dbReference>
<dbReference type="HOGENOM" id="CLU_090389_14_6_1"/>
<feature type="domain" description="Thioredoxin" evidence="2">
    <location>
        <begin position="1"/>
        <end position="106"/>
    </location>
</feature>
<dbReference type="GO" id="GO:0015035">
    <property type="term" value="F:protein-disulfide reductase activity"/>
    <property type="evidence" value="ECO:0007669"/>
    <property type="project" value="InterPro"/>
</dbReference>
<evidence type="ECO:0000313" key="3">
    <source>
        <dbReference type="EnsemblMetazoa" id="tetur22g00710.1"/>
    </source>
</evidence>
<keyword evidence="1" id="KW-1015">Disulfide bond</keyword>
<name>T1KUN8_TETUR</name>
<proteinExistence type="predicted"/>
<accession>T1KUN8</accession>
<dbReference type="FunFam" id="3.40.30.10:FF:000245">
    <property type="entry name" value="Thioredoxin"/>
    <property type="match status" value="1"/>
</dbReference>
<dbReference type="EMBL" id="CAEY01000578">
    <property type="status" value="NOT_ANNOTATED_CDS"/>
    <property type="molecule type" value="Genomic_DNA"/>
</dbReference>
<dbReference type="EnsemblMetazoa" id="tetur22g00710.1">
    <property type="protein sequence ID" value="tetur22g00710.1"/>
    <property type="gene ID" value="tetur22g00710"/>
</dbReference>
<dbReference type="STRING" id="32264.T1KUN8"/>
<dbReference type="eggNOG" id="KOG0907">
    <property type="taxonomic scope" value="Eukaryota"/>
</dbReference>
<dbReference type="PROSITE" id="PS00194">
    <property type="entry name" value="THIOREDOXIN_1"/>
    <property type="match status" value="1"/>
</dbReference>
<dbReference type="InterPro" id="IPR017937">
    <property type="entry name" value="Thioredoxin_CS"/>
</dbReference>
<dbReference type="PROSITE" id="PS51352">
    <property type="entry name" value="THIOREDOXIN_2"/>
    <property type="match status" value="1"/>
</dbReference>
<dbReference type="InterPro" id="IPR013766">
    <property type="entry name" value="Thioredoxin_domain"/>
</dbReference>
<dbReference type="InterPro" id="IPR005746">
    <property type="entry name" value="Thioredoxin"/>
</dbReference>
<evidence type="ECO:0000256" key="1">
    <source>
        <dbReference type="ARBA" id="ARBA00023157"/>
    </source>
</evidence>
<keyword evidence="4" id="KW-1185">Reference proteome</keyword>
<dbReference type="SUPFAM" id="SSF52833">
    <property type="entry name" value="Thioredoxin-like"/>
    <property type="match status" value="1"/>
</dbReference>
<sequence length="107" mass="11717">MALHLNGKAALAEAIKAAGDKLIVIDFFATWCGPCRVISPVIDKMVTEYSDVTFIKIDVDENEAVAEEYGISVMPTFIFLKKGAKLGEMTGANEATLKTNVEKYRTQ</sequence>
<dbReference type="NCBIfam" id="TIGR01068">
    <property type="entry name" value="thioredoxin"/>
    <property type="match status" value="1"/>
</dbReference>
<organism evidence="3 4">
    <name type="scientific">Tetranychus urticae</name>
    <name type="common">Two-spotted spider mite</name>
    <dbReference type="NCBI Taxonomy" id="32264"/>
    <lineage>
        <taxon>Eukaryota</taxon>
        <taxon>Metazoa</taxon>
        <taxon>Ecdysozoa</taxon>
        <taxon>Arthropoda</taxon>
        <taxon>Chelicerata</taxon>
        <taxon>Arachnida</taxon>
        <taxon>Acari</taxon>
        <taxon>Acariformes</taxon>
        <taxon>Trombidiformes</taxon>
        <taxon>Prostigmata</taxon>
        <taxon>Eleutherengona</taxon>
        <taxon>Raphignathae</taxon>
        <taxon>Tetranychoidea</taxon>
        <taxon>Tetranychidae</taxon>
        <taxon>Tetranychus</taxon>
    </lineage>
</organism>
<dbReference type="OMA" id="KQLWRQS"/>
<reference evidence="4" key="1">
    <citation type="submission" date="2011-08" db="EMBL/GenBank/DDBJ databases">
        <authorList>
            <person name="Rombauts S."/>
        </authorList>
    </citation>
    <scope>NUCLEOTIDE SEQUENCE</scope>
    <source>
        <strain evidence="4">London</strain>
    </source>
</reference>
<dbReference type="PRINTS" id="PR00421">
    <property type="entry name" value="THIOREDOXIN"/>
</dbReference>
<dbReference type="Proteomes" id="UP000015104">
    <property type="component" value="Unassembled WGS sequence"/>
</dbReference>
<dbReference type="CDD" id="cd02947">
    <property type="entry name" value="TRX_family"/>
    <property type="match status" value="1"/>
</dbReference>
<dbReference type="InterPro" id="IPR036249">
    <property type="entry name" value="Thioredoxin-like_sf"/>
</dbReference>